<evidence type="ECO:0000256" key="2">
    <source>
        <dbReference type="SAM" id="SignalP"/>
    </source>
</evidence>
<dbReference type="CDD" id="cd01449">
    <property type="entry name" value="TST_Repeat_2"/>
    <property type="match status" value="1"/>
</dbReference>
<dbReference type="InterPro" id="IPR001307">
    <property type="entry name" value="Thiosulphate_STrfase_CS"/>
</dbReference>
<feature type="domain" description="Rhodanese" evidence="3">
    <location>
        <begin position="168"/>
        <end position="293"/>
    </location>
</feature>
<dbReference type="Pfam" id="PF00581">
    <property type="entry name" value="Rhodanese"/>
    <property type="match status" value="2"/>
</dbReference>
<dbReference type="PROSITE" id="PS50206">
    <property type="entry name" value="RHODANESE_3"/>
    <property type="match status" value="2"/>
</dbReference>
<evidence type="ECO:0000313" key="5">
    <source>
        <dbReference type="Proteomes" id="UP000249130"/>
    </source>
</evidence>
<dbReference type="Proteomes" id="UP000249130">
    <property type="component" value="Unassembled WGS sequence"/>
</dbReference>
<dbReference type="RefSeq" id="WP_111418659.1">
    <property type="nucleotide sequence ID" value="NZ_NPEX01000042.1"/>
</dbReference>
<dbReference type="SUPFAM" id="SSF52821">
    <property type="entry name" value="Rhodanese/Cell cycle control phosphatase"/>
    <property type="match status" value="2"/>
</dbReference>
<dbReference type="PANTHER" id="PTHR43855">
    <property type="entry name" value="THIOSULFATE SULFURTRANSFERASE"/>
    <property type="match status" value="1"/>
</dbReference>
<feature type="domain" description="Rhodanese" evidence="3">
    <location>
        <begin position="31"/>
        <end position="138"/>
    </location>
</feature>
<dbReference type="OrthoDB" id="9781034at2"/>
<dbReference type="PANTHER" id="PTHR43855:SF1">
    <property type="entry name" value="THIOSULFATE SULFURTRANSFERASE"/>
    <property type="match status" value="1"/>
</dbReference>
<dbReference type="AlphaFoldDB" id="A0A327L3X0"/>
<evidence type="ECO:0000259" key="3">
    <source>
        <dbReference type="PROSITE" id="PS50206"/>
    </source>
</evidence>
<reference evidence="4 5" key="1">
    <citation type="submission" date="2017-07" db="EMBL/GenBank/DDBJ databases">
        <title>Draft Genome Sequences of Select Purple Nonsulfur Bacteria.</title>
        <authorList>
            <person name="Lasarre B."/>
            <person name="Mckinlay J.B."/>
        </authorList>
    </citation>
    <scope>NUCLEOTIDE SEQUENCE [LARGE SCALE GENOMIC DNA]</scope>
    <source>
        <strain evidence="4 5">DSM 5909</strain>
    </source>
</reference>
<protein>
    <recommendedName>
        <fullName evidence="3">Rhodanese domain-containing protein</fullName>
    </recommendedName>
</protein>
<keyword evidence="1" id="KW-0677">Repeat</keyword>
<dbReference type="InterPro" id="IPR001763">
    <property type="entry name" value="Rhodanese-like_dom"/>
</dbReference>
<feature type="signal peptide" evidence="2">
    <location>
        <begin position="1"/>
        <end position="18"/>
    </location>
</feature>
<dbReference type="InterPro" id="IPR036873">
    <property type="entry name" value="Rhodanese-like_dom_sf"/>
</dbReference>
<evidence type="ECO:0000256" key="1">
    <source>
        <dbReference type="ARBA" id="ARBA00022737"/>
    </source>
</evidence>
<accession>A0A327L3X0</accession>
<gene>
    <name evidence="4" type="ORF">CH341_08750</name>
</gene>
<dbReference type="GO" id="GO:0004792">
    <property type="term" value="F:thiosulfate-cyanide sulfurtransferase activity"/>
    <property type="evidence" value="ECO:0007669"/>
    <property type="project" value="InterPro"/>
</dbReference>
<proteinExistence type="predicted"/>
<evidence type="ECO:0000313" key="4">
    <source>
        <dbReference type="EMBL" id="RAI44523.1"/>
    </source>
</evidence>
<organism evidence="4 5">
    <name type="scientific">Rhodoplanes roseus</name>
    <dbReference type="NCBI Taxonomy" id="29409"/>
    <lineage>
        <taxon>Bacteria</taxon>
        <taxon>Pseudomonadati</taxon>
        <taxon>Pseudomonadota</taxon>
        <taxon>Alphaproteobacteria</taxon>
        <taxon>Hyphomicrobiales</taxon>
        <taxon>Nitrobacteraceae</taxon>
        <taxon>Rhodoplanes</taxon>
    </lineage>
</organism>
<dbReference type="InterPro" id="IPR051126">
    <property type="entry name" value="Thiosulfate_sulfurtransferase"/>
</dbReference>
<dbReference type="PROSITE" id="PS00380">
    <property type="entry name" value="RHODANESE_1"/>
    <property type="match status" value="1"/>
</dbReference>
<name>A0A327L3X0_9BRAD</name>
<dbReference type="EMBL" id="NPEX01000042">
    <property type="protein sequence ID" value="RAI44523.1"/>
    <property type="molecule type" value="Genomic_DNA"/>
</dbReference>
<sequence length="302" mass="32835">MRLVALLGFLLLPSVSFADIIVDASRVADAMSRGAVVWDARDATSYRQAHLPGAITVAEAERALRLPTIREFDELVRVEKAFGEAGLDLSREIVVYANRGSPVAYAAFAAAQYLGARKVVVFHDGIEGWHESGRPIETGDGRRVPAAVRLAPDPRMTITTDELLARLGKPDVQIVDARTPAEYAGRDVRAPRGGHVPGAVNIPYESNWTDPETNLKLARRLVNDTRGMALKSLAELRPLYAGLDPGKETIVYCQTGGRASETFGVLKELGFTKVRLYKPSWAGWASRPDTPVETGPGRPARP</sequence>
<feature type="chain" id="PRO_5016355618" description="Rhodanese domain-containing protein" evidence="2">
    <location>
        <begin position="19"/>
        <end position="302"/>
    </location>
</feature>
<dbReference type="Gene3D" id="3.40.250.10">
    <property type="entry name" value="Rhodanese-like domain"/>
    <property type="match status" value="2"/>
</dbReference>
<keyword evidence="2" id="KW-0732">Signal</keyword>
<dbReference type="SMART" id="SM00450">
    <property type="entry name" value="RHOD"/>
    <property type="match status" value="2"/>
</dbReference>
<comment type="caution">
    <text evidence="4">The sequence shown here is derived from an EMBL/GenBank/DDBJ whole genome shotgun (WGS) entry which is preliminary data.</text>
</comment>
<keyword evidence="5" id="KW-1185">Reference proteome</keyword>